<dbReference type="PANTHER" id="PTHR31859">
    <property type="entry name" value="TETRATRICOPEPTIDE REPEAT PROTEIN 39 FAMILY MEMBER"/>
    <property type="match status" value="1"/>
</dbReference>
<dbReference type="Pfam" id="PF10300">
    <property type="entry name" value="Iml2-TPR_39"/>
    <property type="match status" value="1"/>
</dbReference>
<reference evidence="1" key="1">
    <citation type="journal article" date="2003" name="J. Bacteriol.">
        <title>Identification and characterization of phytoplasmal genes, employing a novel method of isolating phytoplasmal genomic DNA.</title>
        <authorList>
            <person name="Melamed S."/>
            <person name="Tanne E."/>
            <person name="Ben-Haim R."/>
            <person name="Edelbaum O."/>
            <person name="Yogev D."/>
            <person name="Sela I."/>
        </authorList>
    </citation>
    <scope>NUCLEOTIDE SEQUENCE</scope>
</reference>
<organism evidence="1">
    <name type="scientific">Aster yellows phytoplasma</name>
    <dbReference type="NCBI Taxonomy" id="35779"/>
    <lineage>
        <taxon>Bacteria</taxon>
        <taxon>Bacillati</taxon>
        <taxon>Mycoplasmatota</taxon>
        <taxon>Mollicutes</taxon>
        <taxon>Acholeplasmatales</taxon>
        <taxon>Acholeplasmataceae</taxon>
        <taxon>Candidatus Phytoplasma</taxon>
        <taxon>16SrI (Aster yellows group)</taxon>
    </lineage>
</organism>
<accession>Q847U6</accession>
<dbReference type="EMBL" id="AY191277">
    <property type="protein sequence ID" value="AAO61940.1"/>
    <property type="molecule type" value="Genomic_DNA"/>
</dbReference>
<name>Q847U6_ASTYP</name>
<sequence>MMKEFLNGKFHKVMEYCKERAHVSFFHEAGSALFDFPDSFLALDKEKLNGALASMRKAGERANQYRRKTGIVGYLVRGDFTNYTDTELHAELIFAVTELMTGLLIILADQSIYGAVNACIKAKSSYSSFKNCEYALEDKLEWESEISRQNLEAGTCLGIGGFDLILSFCPTVVTRILDYVGFNSDRLDALAKLKRCIENQETIFFEVCAISMTVYHAFLSYFYGIGELNEPFFELCSQRWSISQTNIEIINVGRGSRDLVLGKPDTAIEYFNATLSGTSKLSYPQLNYVCYWQLTWAHV</sequence>
<dbReference type="AlphaFoldDB" id="Q847U6"/>
<proteinExistence type="predicted"/>
<dbReference type="InterPro" id="IPR019412">
    <property type="entry name" value="IML2/TPR_39"/>
</dbReference>
<evidence type="ECO:0000313" key="1">
    <source>
        <dbReference type="EMBL" id="AAO61940.1"/>
    </source>
</evidence>
<protein>
    <submittedName>
        <fullName evidence="1">Uncharacterized protein</fullName>
    </submittedName>
</protein>
<dbReference type="PANTHER" id="PTHR31859:SF9">
    <property type="entry name" value="TETRATRICOPEPTIDE REPEAT PROTEIN 39B"/>
    <property type="match status" value="1"/>
</dbReference>